<evidence type="ECO:0008006" key="10">
    <source>
        <dbReference type="Google" id="ProtNLM"/>
    </source>
</evidence>
<reference evidence="8" key="1">
    <citation type="submission" date="2022-01" db="UniProtKB">
        <authorList>
            <consortium name="EnsemblMetazoa"/>
        </authorList>
    </citation>
    <scope>IDENTIFICATION</scope>
</reference>
<feature type="transmembrane region" description="Helical" evidence="7">
    <location>
        <begin position="45"/>
        <end position="69"/>
    </location>
</feature>
<evidence type="ECO:0000256" key="4">
    <source>
        <dbReference type="ARBA" id="ARBA00022989"/>
    </source>
</evidence>
<proteinExistence type="inferred from homology"/>
<dbReference type="OMA" id="FLLCYSC"/>
<feature type="transmembrane region" description="Helical" evidence="7">
    <location>
        <begin position="20"/>
        <end position="38"/>
    </location>
</feature>
<evidence type="ECO:0000256" key="3">
    <source>
        <dbReference type="ARBA" id="ARBA00022692"/>
    </source>
</evidence>
<sequence>MYCLQWLIPVLLIPKPVNPTLLQTHVVFMVLYLTGFFLEKKPCTICSLVFLSAVVLICYSGLGSCMFWSNNCDNVRCED</sequence>
<evidence type="ECO:0000256" key="7">
    <source>
        <dbReference type="SAM" id="Phobius"/>
    </source>
</evidence>
<accession>A0A8I6RQD9</accession>
<dbReference type="AlphaFoldDB" id="A0A8I6RQD9"/>
<evidence type="ECO:0000256" key="6">
    <source>
        <dbReference type="ARBA" id="ARBA00045856"/>
    </source>
</evidence>
<comment type="similarity">
    <text evidence="2">Belongs to the BLCAP family.</text>
</comment>
<protein>
    <recommendedName>
        <fullName evidence="10">Bladder cancer-associated protein</fullName>
    </recommendedName>
</protein>
<organism evidence="8 9">
    <name type="scientific">Cimex lectularius</name>
    <name type="common">Bed bug</name>
    <name type="synonym">Acanthia lectularia</name>
    <dbReference type="NCBI Taxonomy" id="79782"/>
    <lineage>
        <taxon>Eukaryota</taxon>
        <taxon>Metazoa</taxon>
        <taxon>Ecdysozoa</taxon>
        <taxon>Arthropoda</taxon>
        <taxon>Hexapoda</taxon>
        <taxon>Insecta</taxon>
        <taxon>Pterygota</taxon>
        <taxon>Neoptera</taxon>
        <taxon>Paraneoptera</taxon>
        <taxon>Hemiptera</taxon>
        <taxon>Heteroptera</taxon>
        <taxon>Panheteroptera</taxon>
        <taxon>Cimicomorpha</taxon>
        <taxon>Cimicidae</taxon>
        <taxon>Cimex</taxon>
    </lineage>
</organism>
<evidence type="ECO:0000256" key="5">
    <source>
        <dbReference type="ARBA" id="ARBA00023136"/>
    </source>
</evidence>
<keyword evidence="4 7" id="KW-1133">Transmembrane helix</keyword>
<dbReference type="PANTHER" id="PTHR13259:SF1">
    <property type="entry name" value="BLADDER CANCER-ASSOCIATED PROTEIN"/>
    <property type="match status" value="1"/>
</dbReference>
<evidence type="ECO:0000313" key="9">
    <source>
        <dbReference type="Proteomes" id="UP000494040"/>
    </source>
</evidence>
<evidence type="ECO:0000256" key="2">
    <source>
        <dbReference type="ARBA" id="ARBA00007216"/>
    </source>
</evidence>
<dbReference type="GO" id="GO:0016020">
    <property type="term" value="C:membrane"/>
    <property type="evidence" value="ECO:0007669"/>
    <property type="project" value="UniProtKB-SubCell"/>
</dbReference>
<evidence type="ECO:0000313" key="8">
    <source>
        <dbReference type="EnsemblMetazoa" id="XP_014248185.1"/>
    </source>
</evidence>
<name>A0A8I6RQD9_CIMLE</name>
<dbReference type="OrthoDB" id="5772623at2759"/>
<dbReference type="Proteomes" id="UP000494040">
    <property type="component" value="Unassembled WGS sequence"/>
</dbReference>
<keyword evidence="3 7" id="KW-0812">Transmembrane</keyword>
<dbReference type="PANTHER" id="PTHR13259">
    <property type="entry name" value="BLADDER CANCER 10 KD PROTEIN HOMOLOG"/>
    <property type="match status" value="1"/>
</dbReference>
<dbReference type="EnsemblMetazoa" id="XM_014392699.2">
    <property type="protein sequence ID" value="XP_014248185.1"/>
    <property type="gene ID" value="LOC106665894"/>
</dbReference>
<evidence type="ECO:0000256" key="1">
    <source>
        <dbReference type="ARBA" id="ARBA00004370"/>
    </source>
</evidence>
<dbReference type="InterPro" id="IPR009598">
    <property type="entry name" value="BCALP"/>
</dbReference>
<dbReference type="SMART" id="SM01396">
    <property type="entry name" value="BC10"/>
    <property type="match status" value="1"/>
</dbReference>
<dbReference type="KEGG" id="clec:106665894"/>
<dbReference type="Pfam" id="PF06726">
    <property type="entry name" value="BC10"/>
    <property type="match status" value="1"/>
</dbReference>
<keyword evidence="9" id="KW-1185">Reference proteome</keyword>
<gene>
    <name evidence="8" type="primary">106665894</name>
</gene>
<comment type="function">
    <text evidence="6">Acts as a tumor suppressor; induces growth arrest at G(1)/S checkpoint and apoptosis via RB1-dependent and p53/TP53- and NF-kappa-B-independent mechanisms. Modulates expression of genes involved in the regulation of proliferation, cell cycle and apoptosis.</text>
</comment>
<keyword evidence="5 7" id="KW-0472">Membrane</keyword>
<comment type="subcellular location">
    <subcellularLocation>
        <location evidence="1">Membrane</location>
    </subcellularLocation>
</comment>